<gene>
    <name evidence="2" type="ORF">GCM10011332_19580</name>
</gene>
<dbReference type="Proteomes" id="UP000632498">
    <property type="component" value="Unassembled WGS sequence"/>
</dbReference>
<dbReference type="RefSeq" id="WP_188664325.1">
    <property type="nucleotide sequence ID" value="NZ_BMHV01000012.1"/>
</dbReference>
<sequence length="236" mass="27318">MTDLSQVTTERLNKMLTAGHEVENCQRVLSKVGENIVGDVLRGCGTFYQMNHYPDGDVYDHETHGQYYYHAHRDGEHGHFHLFLRPKGMPSGIKPALVEDFEEPKAKNDALSHLIAISMDEFGHPKALFTTNRWVTAEYWYGCEDVIRMLDHFEIDHASPSWPANRWMGAMVQLFYPQICDLLRLRDHVVADWKEQNPKENVFECRDLDVTSELECNIPMQITAIEQELAARKVEK</sequence>
<reference evidence="2" key="1">
    <citation type="journal article" date="2014" name="Int. J. Syst. Evol. Microbiol.">
        <title>Complete genome sequence of Corynebacterium casei LMG S-19264T (=DSM 44701T), isolated from a smear-ripened cheese.</title>
        <authorList>
            <consortium name="US DOE Joint Genome Institute (JGI-PGF)"/>
            <person name="Walter F."/>
            <person name="Albersmeier A."/>
            <person name="Kalinowski J."/>
            <person name="Ruckert C."/>
        </authorList>
    </citation>
    <scope>NUCLEOTIDE SEQUENCE</scope>
    <source>
        <strain evidence="2">CGMCC 1.15254</strain>
    </source>
</reference>
<accession>A0A917FDR1</accession>
<evidence type="ECO:0000313" key="3">
    <source>
        <dbReference type="Proteomes" id="UP000632498"/>
    </source>
</evidence>
<dbReference type="Pfam" id="PF22308">
    <property type="entry name" value="DUF6969"/>
    <property type="match status" value="1"/>
</dbReference>
<evidence type="ECO:0000259" key="1">
    <source>
        <dbReference type="Pfam" id="PF22308"/>
    </source>
</evidence>
<feature type="domain" description="DUF6969" evidence="1">
    <location>
        <begin position="17"/>
        <end position="215"/>
    </location>
</feature>
<dbReference type="EMBL" id="BMHV01000012">
    <property type="protein sequence ID" value="GGF65588.1"/>
    <property type="molecule type" value="Genomic_DNA"/>
</dbReference>
<keyword evidence="3" id="KW-1185">Reference proteome</keyword>
<comment type="caution">
    <text evidence="2">The sequence shown here is derived from an EMBL/GenBank/DDBJ whole genome shotgun (WGS) entry which is preliminary data.</text>
</comment>
<organism evidence="2 3">
    <name type="scientific">Terasakiella brassicae</name>
    <dbReference type="NCBI Taxonomy" id="1634917"/>
    <lineage>
        <taxon>Bacteria</taxon>
        <taxon>Pseudomonadati</taxon>
        <taxon>Pseudomonadota</taxon>
        <taxon>Alphaproteobacteria</taxon>
        <taxon>Rhodospirillales</taxon>
        <taxon>Terasakiellaceae</taxon>
        <taxon>Terasakiella</taxon>
    </lineage>
</organism>
<dbReference type="InterPro" id="IPR054242">
    <property type="entry name" value="DUF6969"/>
</dbReference>
<reference evidence="2" key="2">
    <citation type="submission" date="2020-09" db="EMBL/GenBank/DDBJ databases">
        <authorList>
            <person name="Sun Q."/>
            <person name="Zhou Y."/>
        </authorList>
    </citation>
    <scope>NUCLEOTIDE SEQUENCE</scope>
    <source>
        <strain evidence="2">CGMCC 1.15254</strain>
    </source>
</reference>
<dbReference type="AlphaFoldDB" id="A0A917FDR1"/>
<evidence type="ECO:0000313" key="2">
    <source>
        <dbReference type="EMBL" id="GGF65588.1"/>
    </source>
</evidence>
<protein>
    <recommendedName>
        <fullName evidence="1">DUF6969 domain-containing protein</fullName>
    </recommendedName>
</protein>
<name>A0A917FDR1_9PROT</name>
<proteinExistence type="predicted"/>